<feature type="domain" description="DUF7344" evidence="1">
    <location>
        <begin position="17"/>
        <end position="92"/>
    </location>
</feature>
<evidence type="ECO:0000259" key="1">
    <source>
        <dbReference type="Pfam" id="PF24035"/>
    </source>
</evidence>
<reference evidence="3" key="1">
    <citation type="submission" date="2017-02" db="EMBL/GenBank/DDBJ databases">
        <title>Natronthermophilus aegyptiacus gen. nov.,sp. nov., an aerobic, extremely halophilic alkalithermophilic archaeon isolated from the athalassohaline Wadi An Natrun, Egypt.</title>
        <authorList>
            <person name="Zhao B."/>
        </authorList>
    </citation>
    <scope>NUCLEOTIDE SEQUENCE [LARGE SCALE GENOMIC DNA]</scope>
    <source>
        <strain evidence="3">JW/NM-HA 15</strain>
    </source>
</reference>
<gene>
    <name evidence="2" type="ORF">B1756_12190</name>
</gene>
<organism evidence="2 3">
    <name type="scientific">Natrarchaeobaculum aegyptiacum</name>
    <dbReference type="NCBI Taxonomy" id="745377"/>
    <lineage>
        <taxon>Archaea</taxon>
        <taxon>Methanobacteriati</taxon>
        <taxon>Methanobacteriota</taxon>
        <taxon>Stenosarchaea group</taxon>
        <taxon>Halobacteria</taxon>
        <taxon>Halobacteriales</taxon>
        <taxon>Natrialbaceae</taxon>
        <taxon>Natrarchaeobaculum</taxon>
    </lineage>
</organism>
<dbReference type="Gene3D" id="1.10.10.10">
    <property type="entry name" value="Winged helix-like DNA-binding domain superfamily/Winged helix DNA-binding domain"/>
    <property type="match status" value="1"/>
</dbReference>
<sequence>MVSSNPDPLSRDAAYAICANPCRRRLLEQLTPGERRTVGSLARDLARTAADSSDGSGVAVDEYHLESQLVHNHLPFLHDHDVIDYRPAENVIVVPEEVGDRFPSVLAARLNLNTGSGDGHSRGDGPPSSS</sequence>
<dbReference type="RefSeq" id="WP_086888785.1">
    <property type="nucleotide sequence ID" value="NZ_CP019893.1"/>
</dbReference>
<dbReference type="Pfam" id="PF24035">
    <property type="entry name" value="DUF7344"/>
    <property type="match status" value="1"/>
</dbReference>
<keyword evidence="3" id="KW-1185">Reference proteome</keyword>
<protein>
    <recommendedName>
        <fullName evidence="1">DUF7344 domain-containing protein</fullName>
    </recommendedName>
</protein>
<dbReference type="EMBL" id="CP019893">
    <property type="protein sequence ID" value="ARS90413.1"/>
    <property type="molecule type" value="Genomic_DNA"/>
</dbReference>
<proteinExistence type="predicted"/>
<dbReference type="Proteomes" id="UP000250088">
    <property type="component" value="Chromosome"/>
</dbReference>
<evidence type="ECO:0000313" key="2">
    <source>
        <dbReference type="EMBL" id="ARS90413.1"/>
    </source>
</evidence>
<accession>A0A2Z2HUG0</accession>
<dbReference type="GeneID" id="32894849"/>
<dbReference type="InterPro" id="IPR055768">
    <property type="entry name" value="DUF7344"/>
</dbReference>
<name>A0A2Z2HUG0_9EURY</name>
<dbReference type="OrthoDB" id="200487at2157"/>
<evidence type="ECO:0000313" key="3">
    <source>
        <dbReference type="Proteomes" id="UP000250088"/>
    </source>
</evidence>
<dbReference type="KEGG" id="naj:B1756_12190"/>
<dbReference type="InterPro" id="IPR036388">
    <property type="entry name" value="WH-like_DNA-bd_sf"/>
</dbReference>
<dbReference type="AlphaFoldDB" id="A0A2Z2HUG0"/>